<accession>A0A7J7Z171</accession>
<dbReference type="PANTHER" id="PTHR14139">
    <property type="entry name" value="CALSYNTENIN"/>
    <property type="match status" value="1"/>
</dbReference>
<dbReference type="Gene3D" id="2.60.120.200">
    <property type="match status" value="1"/>
</dbReference>
<dbReference type="EMBL" id="JABWUV010000003">
    <property type="protein sequence ID" value="KAF6367962.1"/>
    <property type="molecule type" value="Genomic_DNA"/>
</dbReference>
<dbReference type="PANTHER" id="PTHR14139:SF5">
    <property type="entry name" value="CALSYNTENIN-3"/>
    <property type="match status" value="1"/>
</dbReference>
<dbReference type="Proteomes" id="UP000527355">
    <property type="component" value="Unassembled WGS sequence"/>
</dbReference>
<keyword evidence="2" id="KW-0966">Cell projection</keyword>
<dbReference type="InterPro" id="IPR013320">
    <property type="entry name" value="ConA-like_dom_sf"/>
</dbReference>
<evidence type="ECO:0000256" key="1">
    <source>
        <dbReference type="ARBA" id="ARBA00004316"/>
    </source>
</evidence>
<dbReference type="AlphaFoldDB" id="A0A7J7Z171"/>
<comment type="caution">
    <text evidence="3">The sequence shown here is derived from an EMBL/GenBank/DDBJ whole genome shotgun (WGS) entry which is preliminary data.</text>
</comment>
<reference evidence="3 4" key="1">
    <citation type="journal article" date="2020" name="Nature">
        <title>Six reference-quality genomes reveal evolution of bat adaptations.</title>
        <authorList>
            <person name="Jebb D."/>
            <person name="Huang Z."/>
            <person name="Pippel M."/>
            <person name="Hughes G.M."/>
            <person name="Lavrichenko K."/>
            <person name="Devanna P."/>
            <person name="Winkler S."/>
            <person name="Jermiin L.S."/>
            <person name="Skirmuntt E.C."/>
            <person name="Katzourakis A."/>
            <person name="Burkitt-Gray L."/>
            <person name="Ray D.A."/>
            <person name="Sullivan K.A.M."/>
            <person name="Roscito J.G."/>
            <person name="Kirilenko B.M."/>
            <person name="Davalos L.M."/>
            <person name="Corthals A.P."/>
            <person name="Power M.L."/>
            <person name="Jones G."/>
            <person name="Ransome R.D."/>
            <person name="Dechmann D.K.N."/>
            <person name="Locatelli A.G."/>
            <person name="Puechmaille S.J."/>
            <person name="Fedrigo O."/>
            <person name="Jarvis E.D."/>
            <person name="Hiller M."/>
            <person name="Vernes S.C."/>
            <person name="Myers E.W."/>
            <person name="Teeling E.C."/>
        </authorList>
    </citation>
    <scope>NUCLEOTIDE SEQUENCE [LARGE SCALE GENOMIC DNA]</scope>
    <source>
        <strain evidence="3">MMyoMyo1</strain>
        <tissue evidence="3">Flight muscle</tissue>
    </source>
</reference>
<dbReference type="FunFam" id="2.60.120.200:FF:000069">
    <property type="entry name" value="Calsyntenin 3"/>
    <property type="match status" value="1"/>
</dbReference>
<protein>
    <submittedName>
        <fullName evidence="3">Calsyntenin 3</fullName>
    </submittedName>
</protein>
<proteinExistence type="predicted"/>
<dbReference type="GO" id="GO:0051965">
    <property type="term" value="P:positive regulation of synapse assembly"/>
    <property type="evidence" value="ECO:0007669"/>
    <property type="project" value="TreeGrafter"/>
</dbReference>
<comment type="subcellular location">
    <subcellularLocation>
        <location evidence="1">Cell projection</location>
    </subcellularLocation>
</comment>
<dbReference type="GO" id="GO:0050806">
    <property type="term" value="P:positive regulation of synaptic transmission"/>
    <property type="evidence" value="ECO:0007669"/>
    <property type="project" value="TreeGrafter"/>
</dbReference>
<dbReference type="GO" id="GO:0042995">
    <property type="term" value="C:cell projection"/>
    <property type="evidence" value="ECO:0007669"/>
    <property type="project" value="UniProtKB-SubCell"/>
</dbReference>
<evidence type="ECO:0000313" key="3">
    <source>
        <dbReference type="EMBL" id="KAF6367962.1"/>
    </source>
</evidence>
<name>A0A7J7Z171_MYOMY</name>
<keyword evidence="4" id="KW-1185">Reference proteome</keyword>
<dbReference type="GO" id="GO:0045211">
    <property type="term" value="C:postsynaptic membrane"/>
    <property type="evidence" value="ECO:0007669"/>
    <property type="project" value="TreeGrafter"/>
</dbReference>
<sequence>MARAKWIDRRGCLPLLSLHCPPPLPHAGWNKRIEYAPGAGSLALFPGIRLETCDEPLWNIQATIELQTSHVAKGCDRDNYSERALRKLCGAATGEVDLLPMPGPNANWTAGLSVHYSQDSSLIYWFNGTQAVQVPLGGTAGLGSGPQDSLSDHFTLSFWMKHGVTPNKGKKEEETIVCNTVQNEDGFSHYSLTVHGCRISFLYWPLLESARPVKFLWKLEQVCDDEWHHYALNLEFPTVTLYADGISFDPALIHDNGLIHPPRKEPALMIGACWTEEKNKEKEKGGDNSTDATQGTLCVRTGDQRVLTLTFCSALPFPHQILFSLVSYCFPCHQVAEPLRTTAR</sequence>
<dbReference type="SUPFAM" id="SSF49899">
    <property type="entry name" value="Concanavalin A-like lectins/glucanases"/>
    <property type="match status" value="1"/>
</dbReference>
<evidence type="ECO:0000313" key="4">
    <source>
        <dbReference type="Proteomes" id="UP000527355"/>
    </source>
</evidence>
<gene>
    <name evidence="3" type="ORF">mMyoMyo1_003013</name>
</gene>
<evidence type="ECO:0000256" key="2">
    <source>
        <dbReference type="ARBA" id="ARBA00023273"/>
    </source>
</evidence>
<dbReference type="GO" id="GO:0009986">
    <property type="term" value="C:cell surface"/>
    <property type="evidence" value="ECO:0007669"/>
    <property type="project" value="TreeGrafter"/>
</dbReference>
<organism evidence="3 4">
    <name type="scientific">Myotis myotis</name>
    <name type="common">Greater mouse-eared bat</name>
    <name type="synonym">Vespertilio myotis</name>
    <dbReference type="NCBI Taxonomy" id="51298"/>
    <lineage>
        <taxon>Eukaryota</taxon>
        <taxon>Metazoa</taxon>
        <taxon>Chordata</taxon>
        <taxon>Craniata</taxon>
        <taxon>Vertebrata</taxon>
        <taxon>Euteleostomi</taxon>
        <taxon>Mammalia</taxon>
        <taxon>Eutheria</taxon>
        <taxon>Laurasiatheria</taxon>
        <taxon>Chiroptera</taxon>
        <taxon>Yangochiroptera</taxon>
        <taxon>Vespertilionidae</taxon>
        <taxon>Myotis</taxon>
    </lineage>
</organism>